<gene>
    <name evidence="6" type="ORF">C7B77_26265</name>
</gene>
<dbReference type="InterPro" id="IPR036390">
    <property type="entry name" value="WH_DNA-bd_sf"/>
</dbReference>
<proteinExistence type="inferred from homology"/>
<dbReference type="Gene3D" id="3.40.190.290">
    <property type="match status" value="1"/>
</dbReference>
<dbReference type="InterPro" id="IPR000847">
    <property type="entry name" value="LysR_HTH_N"/>
</dbReference>
<dbReference type="GO" id="GO:0005829">
    <property type="term" value="C:cytosol"/>
    <property type="evidence" value="ECO:0007669"/>
    <property type="project" value="TreeGrafter"/>
</dbReference>
<feature type="domain" description="HTH lysR-type" evidence="5">
    <location>
        <begin position="1"/>
        <end position="58"/>
    </location>
</feature>
<dbReference type="OrthoDB" id="63123at2"/>
<protein>
    <submittedName>
        <fullName evidence="6">LysR family transcriptional regulator</fullName>
    </submittedName>
</protein>
<evidence type="ECO:0000256" key="2">
    <source>
        <dbReference type="ARBA" id="ARBA00023015"/>
    </source>
</evidence>
<reference evidence="6 7" key="1">
    <citation type="submission" date="2018-03" db="EMBL/GenBank/DDBJ databases">
        <title>The ancient ancestry and fast evolution of plastids.</title>
        <authorList>
            <person name="Moore K.R."/>
            <person name="Magnabosco C."/>
            <person name="Momper L."/>
            <person name="Gold D.A."/>
            <person name="Bosak T."/>
            <person name="Fournier G.P."/>
        </authorList>
    </citation>
    <scope>NUCLEOTIDE SEQUENCE [LARGE SCALE GENOMIC DNA]</scope>
    <source>
        <strain evidence="6 7">CCALA 037</strain>
    </source>
</reference>
<dbReference type="PRINTS" id="PR00039">
    <property type="entry name" value="HTHLYSR"/>
</dbReference>
<dbReference type="RefSeq" id="WP_106311942.1">
    <property type="nucleotide sequence ID" value="NZ_PVWO01000557.1"/>
</dbReference>
<dbReference type="CDD" id="cd05466">
    <property type="entry name" value="PBP2_LTTR_substrate"/>
    <property type="match status" value="1"/>
</dbReference>
<dbReference type="InterPro" id="IPR005119">
    <property type="entry name" value="LysR_subst-bd"/>
</dbReference>
<keyword evidence="7" id="KW-1185">Reference proteome</keyword>
<evidence type="ECO:0000256" key="4">
    <source>
        <dbReference type="ARBA" id="ARBA00023163"/>
    </source>
</evidence>
<dbReference type="Proteomes" id="UP000238937">
    <property type="component" value="Unassembled WGS sequence"/>
</dbReference>
<keyword evidence="2" id="KW-0805">Transcription regulation</keyword>
<dbReference type="GO" id="GO:0003677">
    <property type="term" value="F:DNA binding"/>
    <property type="evidence" value="ECO:0007669"/>
    <property type="project" value="UniProtKB-KW"/>
</dbReference>
<keyword evidence="4" id="KW-0804">Transcription</keyword>
<keyword evidence="3" id="KW-0238">DNA-binding</keyword>
<evidence type="ECO:0000256" key="3">
    <source>
        <dbReference type="ARBA" id="ARBA00023125"/>
    </source>
</evidence>
<dbReference type="SUPFAM" id="SSF53850">
    <property type="entry name" value="Periplasmic binding protein-like II"/>
    <property type="match status" value="1"/>
</dbReference>
<dbReference type="PANTHER" id="PTHR30419:SF8">
    <property type="entry name" value="NITROGEN ASSIMILATION TRANSCRIPTIONAL ACTIVATOR-RELATED"/>
    <property type="match status" value="1"/>
</dbReference>
<comment type="caution">
    <text evidence="6">The sequence shown here is derived from an EMBL/GenBank/DDBJ whole genome shotgun (WGS) entry which is preliminary data.</text>
</comment>
<accession>A0A2T1FE04</accession>
<dbReference type="SUPFAM" id="SSF46785">
    <property type="entry name" value="Winged helix' DNA-binding domain"/>
    <property type="match status" value="1"/>
</dbReference>
<dbReference type="Pfam" id="PF00126">
    <property type="entry name" value="HTH_1"/>
    <property type="match status" value="1"/>
</dbReference>
<dbReference type="Gene3D" id="1.10.10.10">
    <property type="entry name" value="Winged helix-like DNA-binding domain superfamily/Winged helix DNA-binding domain"/>
    <property type="match status" value="1"/>
</dbReference>
<dbReference type="FunFam" id="1.10.10.10:FF:000001">
    <property type="entry name" value="LysR family transcriptional regulator"/>
    <property type="match status" value="1"/>
</dbReference>
<dbReference type="AlphaFoldDB" id="A0A2T1FE04"/>
<dbReference type="Pfam" id="PF03466">
    <property type="entry name" value="LysR_substrate"/>
    <property type="match status" value="1"/>
</dbReference>
<dbReference type="GO" id="GO:0003700">
    <property type="term" value="F:DNA-binding transcription factor activity"/>
    <property type="evidence" value="ECO:0007669"/>
    <property type="project" value="InterPro"/>
</dbReference>
<dbReference type="EMBL" id="PVWO01000557">
    <property type="protein sequence ID" value="PSB43216.1"/>
    <property type="molecule type" value="Genomic_DNA"/>
</dbReference>
<evidence type="ECO:0000313" key="7">
    <source>
        <dbReference type="Proteomes" id="UP000238937"/>
    </source>
</evidence>
<sequence>MKLSQLRILVAIAKLGNFSEAAVELNMSQSAVSHAIAALEAHLGVVLFLRGRHGAKLTAVGAEIVIHAREITKHAEEIDRAAIAVRGLTGGQVRVASFRSIATYILPSAIGDFYQRFPAIAVNVTEHEDYLEVERVLQQGDADIGVTFLPASDKFQTWEMLQDEFVALCPPSFAAVTEPQITWAELISQPLIMPPIETIMMQPIHRHLRDLGYVLPIAYEVETDATIVRLVAQGLGATILPRLAAEPIPANVRVYHLPVPFFRTIGLAILAEALQPPAVYAFLEILKQQNWHPEGNR</sequence>
<organism evidence="6 7">
    <name type="scientific">Chamaesiphon polymorphus CCALA 037</name>
    <dbReference type="NCBI Taxonomy" id="2107692"/>
    <lineage>
        <taxon>Bacteria</taxon>
        <taxon>Bacillati</taxon>
        <taxon>Cyanobacteriota</taxon>
        <taxon>Cyanophyceae</taxon>
        <taxon>Gomontiellales</taxon>
        <taxon>Chamaesiphonaceae</taxon>
        <taxon>Chamaesiphon</taxon>
    </lineage>
</organism>
<dbReference type="PANTHER" id="PTHR30419">
    <property type="entry name" value="HTH-TYPE TRANSCRIPTIONAL REGULATOR YBHD"/>
    <property type="match status" value="1"/>
</dbReference>
<comment type="similarity">
    <text evidence="1">Belongs to the LysR transcriptional regulatory family.</text>
</comment>
<name>A0A2T1FE04_9CYAN</name>
<evidence type="ECO:0000256" key="1">
    <source>
        <dbReference type="ARBA" id="ARBA00009437"/>
    </source>
</evidence>
<dbReference type="PROSITE" id="PS50931">
    <property type="entry name" value="HTH_LYSR"/>
    <property type="match status" value="1"/>
</dbReference>
<evidence type="ECO:0000313" key="6">
    <source>
        <dbReference type="EMBL" id="PSB43216.1"/>
    </source>
</evidence>
<evidence type="ECO:0000259" key="5">
    <source>
        <dbReference type="PROSITE" id="PS50931"/>
    </source>
</evidence>
<dbReference type="InterPro" id="IPR036388">
    <property type="entry name" value="WH-like_DNA-bd_sf"/>
</dbReference>
<dbReference type="InterPro" id="IPR050950">
    <property type="entry name" value="HTH-type_LysR_regulators"/>
</dbReference>